<organism evidence="1 2">
    <name type="scientific">Dysgonomonas gadei ATCC BAA-286</name>
    <dbReference type="NCBI Taxonomy" id="742766"/>
    <lineage>
        <taxon>Bacteria</taxon>
        <taxon>Pseudomonadati</taxon>
        <taxon>Bacteroidota</taxon>
        <taxon>Bacteroidia</taxon>
        <taxon>Bacteroidales</taxon>
        <taxon>Dysgonomonadaceae</taxon>
        <taxon>Dysgonomonas</taxon>
    </lineage>
</organism>
<evidence type="ECO:0000313" key="2">
    <source>
        <dbReference type="Proteomes" id="UP000004913"/>
    </source>
</evidence>
<accession>F5IZH8</accession>
<comment type="caution">
    <text evidence="1">The sequence shown here is derived from an EMBL/GenBank/DDBJ whole genome shotgun (WGS) entry which is preliminary data.</text>
</comment>
<reference evidence="1 2" key="1">
    <citation type="submission" date="2011-04" db="EMBL/GenBank/DDBJ databases">
        <title>The Genome Sequence of Dysgonomonas gadei ATCC BAA-286.</title>
        <authorList>
            <consortium name="The Broad Institute Genome Sequencing Platform"/>
            <person name="Earl A."/>
            <person name="Ward D."/>
            <person name="Feldgarden M."/>
            <person name="Gevers D."/>
            <person name="Pudlo N."/>
            <person name="Martens E."/>
            <person name="Allen-Vercoe E."/>
            <person name="Young S.K."/>
            <person name="Zeng Q."/>
            <person name="Gargeya S."/>
            <person name="Fitzgerald M."/>
            <person name="Haas B."/>
            <person name="Abouelleil A."/>
            <person name="Alvarado L."/>
            <person name="Arachchi H.M."/>
            <person name="Berlin A."/>
            <person name="Brown A."/>
            <person name="Chapman S.B."/>
            <person name="Chen Z."/>
            <person name="Dunbar C."/>
            <person name="Freedman E."/>
            <person name="Gearin G."/>
            <person name="Gellesch M."/>
            <person name="Goldberg J."/>
            <person name="Griggs A."/>
            <person name="Gujja S."/>
            <person name="Heiman D."/>
            <person name="Howarth C."/>
            <person name="Larson L."/>
            <person name="Lui A."/>
            <person name="MacDonald P.J.P."/>
            <person name="Mehta T."/>
            <person name="Montmayeur A."/>
            <person name="Murphy C."/>
            <person name="Neiman D."/>
            <person name="Pearson M."/>
            <person name="Priest M."/>
            <person name="Roberts A."/>
            <person name="Saif S."/>
            <person name="Shea T."/>
            <person name="Shenoy N."/>
            <person name="Sisk P."/>
            <person name="Stolte C."/>
            <person name="Sykes S."/>
            <person name="Yandava C."/>
            <person name="Wortman J."/>
            <person name="Nusbaum C."/>
            <person name="Birren B."/>
        </authorList>
    </citation>
    <scope>NUCLEOTIDE SEQUENCE [LARGE SCALE GENOMIC DNA]</scope>
    <source>
        <strain evidence="1 2">ATCC BAA-286</strain>
    </source>
</reference>
<evidence type="ECO:0000313" key="1">
    <source>
        <dbReference type="EMBL" id="EGK01303.1"/>
    </source>
</evidence>
<gene>
    <name evidence="1" type="ORF">HMPREF9455_02495</name>
</gene>
<sequence>MFILALPKTNQKASAPFLGDPQPICRLKVTNGLSPRPFAPCGCPACVTNAQGLTHVGLKHENTLSCRRIAIPASFHRRGTQSVKRRCRAK</sequence>
<proteinExistence type="predicted"/>
<dbReference type="HOGENOM" id="CLU_2436099_0_0_10"/>
<keyword evidence="2" id="KW-1185">Reference proteome</keyword>
<dbReference type="AlphaFoldDB" id="F5IZH8"/>
<dbReference type="Proteomes" id="UP000004913">
    <property type="component" value="Unassembled WGS sequence"/>
</dbReference>
<protein>
    <submittedName>
        <fullName evidence="1">Uncharacterized protein</fullName>
    </submittedName>
</protein>
<name>F5IZH8_9BACT</name>
<dbReference type="EMBL" id="ADLV01000029">
    <property type="protein sequence ID" value="EGK01303.1"/>
    <property type="molecule type" value="Genomic_DNA"/>
</dbReference>